<evidence type="ECO:0000256" key="1">
    <source>
        <dbReference type="SAM" id="MobiDB-lite"/>
    </source>
</evidence>
<gene>
    <name evidence="2" type="ORF">SISSUDRAFT_1056624</name>
</gene>
<protein>
    <submittedName>
        <fullName evidence="2">Uncharacterized protein</fullName>
    </submittedName>
</protein>
<evidence type="ECO:0000313" key="3">
    <source>
        <dbReference type="Proteomes" id="UP000076798"/>
    </source>
</evidence>
<sequence length="73" mass="8260">LPFYHEDNSCIESLHRESSVTAQTRNPNKPTYIPVVRPSQAPVPRNSSPIIYSPPIELHTPHPQLMSQSKTNQ</sequence>
<proteinExistence type="predicted"/>
<feature type="region of interest" description="Disordered" evidence="1">
    <location>
        <begin position="15"/>
        <end position="73"/>
    </location>
</feature>
<name>A0A165WH54_9AGAM</name>
<evidence type="ECO:0000313" key="2">
    <source>
        <dbReference type="EMBL" id="KZT31148.1"/>
    </source>
</evidence>
<dbReference type="Proteomes" id="UP000076798">
    <property type="component" value="Unassembled WGS sequence"/>
</dbReference>
<dbReference type="AlphaFoldDB" id="A0A165WH54"/>
<dbReference type="EMBL" id="KV428803">
    <property type="protein sequence ID" value="KZT31148.1"/>
    <property type="molecule type" value="Genomic_DNA"/>
</dbReference>
<accession>A0A165WH54</accession>
<keyword evidence="3" id="KW-1185">Reference proteome</keyword>
<feature type="non-terminal residue" evidence="2">
    <location>
        <position position="1"/>
    </location>
</feature>
<reference evidence="2 3" key="1">
    <citation type="journal article" date="2016" name="Mol. Biol. Evol.">
        <title>Comparative Genomics of Early-Diverging Mushroom-Forming Fungi Provides Insights into the Origins of Lignocellulose Decay Capabilities.</title>
        <authorList>
            <person name="Nagy L.G."/>
            <person name="Riley R."/>
            <person name="Tritt A."/>
            <person name="Adam C."/>
            <person name="Daum C."/>
            <person name="Floudas D."/>
            <person name="Sun H."/>
            <person name="Yadav J.S."/>
            <person name="Pangilinan J."/>
            <person name="Larsson K.H."/>
            <person name="Matsuura K."/>
            <person name="Barry K."/>
            <person name="Labutti K."/>
            <person name="Kuo R."/>
            <person name="Ohm R.A."/>
            <person name="Bhattacharya S.S."/>
            <person name="Shirouzu T."/>
            <person name="Yoshinaga Y."/>
            <person name="Martin F.M."/>
            <person name="Grigoriev I.V."/>
            <person name="Hibbett D.S."/>
        </authorList>
    </citation>
    <scope>NUCLEOTIDE SEQUENCE [LARGE SCALE GENOMIC DNA]</scope>
    <source>
        <strain evidence="2 3">HHB10207 ss-3</strain>
    </source>
</reference>
<organism evidence="2 3">
    <name type="scientific">Sistotremastrum suecicum HHB10207 ss-3</name>
    <dbReference type="NCBI Taxonomy" id="1314776"/>
    <lineage>
        <taxon>Eukaryota</taxon>
        <taxon>Fungi</taxon>
        <taxon>Dikarya</taxon>
        <taxon>Basidiomycota</taxon>
        <taxon>Agaricomycotina</taxon>
        <taxon>Agaricomycetes</taxon>
        <taxon>Sistotremastrales</taxon>
        <taxon>Sistotremastraceae</taxon>
        <taxon>Sistotremastrum</taxon>
    </lineage>
</organism>
<feature type="compositionally biased region" description="Polar residues" evidence="1">
    <location>
        <begin position="19"/>
        <end position="29"/>
    </location>
</feature>